<evidence type="ECO:0000313" key="2">
    <source>
        <dbReference type="EMBL" id="MFC5672579.1"/>
    </source>
</evidence>
<evidence type="ECO:0000256" key="1">
    <source>
        <dbReference type="SAM" id="MobiDB-lite"/>
    </source>
</evidence>
<sequence>MNIDAQQHPAPEHRRPDGVSDTTVEALGGLSKALETAERARGALYTFHQLTGSADLALDDAVRLLREAGHEEQAGRVEREILGRNVIPGHWTFQIVEAYNATYYRPFQQIEQEIRQELAEGRDHLYEAEMKEARRTRHHPDHTARPAT</sequence>
<dbReference type="EMBL" id="JBHSPC010000067">
    <property type="protein sequence ID" value="MFC5672579.1"/>
    <property type="molecule type" value="Genomic_DNA"/>
</dbReference>
<dbReference type="RefSeq" id="WP_381214749.1">
    <property type="nucleotide sequence ID" value="NZ_JBHSPC010000067.1"/>
</dbReference>
<name>A0ABW0XSD8_9ACTN</name>
<protein>
    <submittedName>
        <fullName evidence="2">Uncharacterized protein</fullName>
    </submittedName>
</protein>
<feature type="region of interest" description="Disordered" evidence="1">
    <location>
        <begin position="1"/>
        <end position="21"/>
    </location>
</feature>
<gene>
    <name evidence="2" type="ORF">ACFP2V_21385</name>
</gene>
<comment type="caution">
    <text evidence="2">The sequence shown here is derived from an EMBL/GenBank/DDBJ whole genome shotgun (WGS) entry which is preliminary data.</text>
</comment>
<keyword evidence="3" id="KW-1185">Reference proteome</keyword>
<reference evidence="3" key="1">
    <citation type="journal article" date="2019" name="Int. J. Syst. Evol. Microbiol.">
        <title>The Global Catalogue of Microorganisms (GCM) 10K type strain sequencing project: providing services to taxonomists for standard genome sequencing and annotation.</title>
        <authorList>
            <consortium name="The Broad Institute Genomics Platform"/>
            <consortium name="The Broad Institute Genome Sequencing Center for Infectious Disease"/>
            <person name="Wu L."/>
            <person name="Ma J."/>
        </authorList>
    </citation>
    <scope>NUCLEOTIDE SEQUENCE [LARGE SCALE GENOMIC DNA]</scope>
    <source>
        <strain evidence="3">JCM 13852</strain>
    </source>
</reference>
<proteinExistence type="predicted"/>
<evidence type="ECO:0000313" key="3">
    <source>
        <dbReference type="Proteomes" id="UP001596183"/>
    </source>
</evidence>
<organism evidence="2 3">
    <name type="scientific">Streptomyces incanus</name>
    <dbReference type="NCBI Taxonomy" id="887453"/>
    <lineage>
        <taxon>Bacteria</taxon>
        <taxon>Bacillati</taxon>
        <taxon>Actinomycetota</taxon>
        <taxon>Actinomycetes</taxon>
        <taxon>Kitasatosporales</taxon>
        <taxon>Streptomycetaceae</taxon>
        <taxon>Streptomyces</taxon>
    </lineage>
</organism>
<accession>A0ABW0XSD8</accession>
<dbReference type="Proteomes" id="UP001596183">
    <property type="component" value="Unassembled WGS sequence"/>
</dbReference>